<dbReference type="OrthoDB" id="9809356at2"/>
<dbReference type="InterPro" id="IPR036565">
    <property type="entry name" value="Mur-like_cat_sf"/>
</dbReference>
<keyword evidence="6" id="KW-0460">Magnesium</keyword>
<dbReference type="PIRSF" id="PIRSF001563">
    <property type="entry name" value="Folylpolyglu_synth"/>
    <property type="match status" value="1"/>
</dbReference>
<dbReference type="Gene3D" id="3.90.190.20">
    <property type="entry name" value="Mur ligase, C-terminal domain"/>
    <property type="match status" value="1"/>
</dbReference>
<dbReference type="InterPro" id="IPR013221">
    <property type="entry name" value="Mur_ligase_cen"/>
</dbReference>
<keyword evidence="3" id="KW-0479">Metal-binding</keyword>
<evidence type="ECO:0000313" key="9">
    <source>
        <dbReference type="Proteomes" id="UP000255523"/>
    </source>
</evidence>
<dbReference type="PANTHER" id="PTHR11136:SF0">
    <property type="entry name" value="DIHYDROFOLATE SYNTHETASE-RELATED"/>
    <property type="match status" value="1"/>
</dbReference>
<evidence type="ECO:0000256" key="4">
    <source>
        <dbReference type="ARBA" id="ARBA00022741"/>
    </source>
</evidence>
<evidence type="ECO:0000256" key="1">
    <source>
        <dbReference type="ARBA" id="ARBA00008276"/>
    </source>
</evidence>
<evidence type="ECO:0000256" key="2">
    <source>
        <dbReference type="ARBA" id="ARBA00022598"/>
    </source>
</evidence>
<organism evidence="8 9">
    <name type="scientific">Faecalicoccus pleomorphus</name>
    <dbReference type="NCBI Taxonomy" id="1323"/>
    <lineage>
        <taxon>Bacteria</taxon>
        <taxon>Bacillati</taxon>
        <taxon>Bacillota</taxon>
        <taxon>Erysipelotrichia</taxon>
        <taxon>Erysipelotrichales</taxon>
        <taxon>Erysipelotrichaceae</taxon>
        <taxon>Faecalicoccus</taxon>
    </lineage>
</organism>
<evidence type="ECO:0000256" key="6">
    <source>
        <dbReference type="ARBA" id="ARBA00022842"/>
    </source>
</evidence>
<dbReference type="SUPFAM" id="SSF53623">
    <property type="entry name" value="MurD-like peptide ligases, catalytic domain"/>
    <property type="match status" value="1"/>
</dbReference>
<proteinExistence type="inferred from homology"/>
<dbReference type="AlphaFoldDB" id="A0A380LLP8"/>
<dbReference type="InterPro" id="IPR001645">
    <property type="entry name" value="Folylpolyglutamate_synth"/>
</dbReference>
<evidence type="ECO:0000259" key="7">
    <source>
        <dbReference type="Pfam" id="PF08245"/>
    </source>
</evidence>
<dbReference type="GO" id="GO:0005737">
    <property type="term" value="C:cytoplasm"/>
    <property type="evidence" value="ECO:0007669"/>
    <property type="project" value="TreeGrafter"/>
</dbReference>
<evidence type="ECO:0000256" key="3">
    <source>
        <dbReference type="ARBA" id="ARBA00022723"/>
    </source>
</evidence>
<accession>A0A380LLP8</accession>
<dbReference type="InterPro" id="IPR036615">
    <property type="entry name" value="Mur_ligase_C_dom_sf"/>
</dbReference>
<dbReference type="EMBL" id="UHFX01000003">
    <property type="protein sequence ID" value="SUO04824.1"/>
    <property type="molecule type" value="Genomic_DNA"/>
</dbReference>
<sequence length="392" mass="45394">MNLQEKISWMESKKSKNMDLVDYQEIMDQYLPYHKKLKKIQVAGTNGKGSTCRWMALMLEELGYQVGVFTSPHLVVHNERIQINETMISDQDLEELFDQYQKVFIENSMTMFEMDLFLAIAYFLEQRVDYAIIEVGLGGRLDATTALDYEATVLTNVGLEHTEILGDTIEKIAQEKSGIFKPGVLAVCGEDKPKAQHVIEQNIRAKRAPFYYSYLPEYKKVGKKYWMNSMDGILVFDQPFYQMKNFILACDTLYHLGFRMRYNTFQGAIDRFIFPGRCMVLRKRPLLMVDGAHNLDGIHALVASLKNWQGDIYFSVLKEKDAKHMLDVLISLQGQIHLVNFSSDRLYPLETLGFEVLSMEEMEKRLQVTHQRALVCGSLYFVGEVLKWFNSK</sequence>
<dbReference type="EC" id="6.3.2.12" evidence="8"/>
<reference evidence="8 9" key="1">
    <citation type="submission" date="2018-06" db="EMBL/GenBank/DDBJ databases">
        <authorList>
            <consortium name="Pathogen Informatics"/>
            <person name="Doyle S."/>
        </authorList>
    </citation>
    <scope>NUCLEOTIDE SEQUENCE [LARGE SCALE GENOMIC DNA]</scope>
    <source>
        <strain evidence="8 9">NCTC11087</strain>
    </source>
</reference>
<comment type="similarity">
    <text evidence="1">Belongs to the folylpolyglutamate synthase family.</text>
</comment>
<dbReference type="GO" id="GO:0008841">
    <property type="term" value="F:dihydrofolate synthase activity"/>
    <property type="evidence" value="ECO:0007669"/>
    <property type="project" value="UniProtKB-EC"/>
</dbReference>
<dbReference type="Gene3D" id="3.40.1190.10">
    <property type="entry name" value="Mur-like, catalytic domain"/>
    <property type="match status" value="1"/>
</dbReference>
<evidence type="ECO:0000256" key="5">
    <source>
        <dbReference type="ARBA" id="ARBA00022840"/>
    </source>
</evidence>
<dbReference type="InterPro" id="IPR018109">
    <property type="entry name" value="Folylpolyglutamate_synth_CS"/>
</dbReference>
<gene>
    <name evidence="8" type="primary">folC</name>
    <name evidence="8" type="ORF">NCTC11087_01751</name>
</gene>
<keyword evidence="4" id="KW-0547">Nucleotide-binding</keyword>
<dbReference type="SUPFAM" id="SSF53244">
    <property type="entry name" value="MurD-like peptide ligases, peptide-binding domain"/>
    <property type="match status" value="1"/>
</dbReference>
<name>A0A380LLP8_9FIRM</name>
<dbReference type="Proteomes" id="UP000255523">
    <property type="component" value="Unassembled WGS sequence"/>
</dbReference>
<protein>
    <submittedName>
        <fullName evidence="8">Dihydrofolate synthetase</fullName>
        <ecNumber evidence="8">6.3.2.12</ecNumber>
    </submittedName>
</protein>
<dbReference type="NCBIfam" id="TIGR01499">
    <property type="entry name" value="folC"/>
    <property type="match status" value="1"/>
</dbReference>
<keyword evidence="9" id="KW-1185">Reference proteome</keyword>
<dbReference type="GO" id="GO:0005524">
    <property type="term" value="F:ATP binding"/>
    <property type="evidence" value="ECO:0007669"/>
    <property type="project" value="UniProtKB-KW"/>
</dbReference>
<keyword evidence="2 8" id="KW-0436">Ligase</keyword>
<dbReference type="GO" id="GO:0046872">
    <property type="term" value="F:metal ion binding"/>
    <property type="evidence" value="ECO:0007669"/>
    <property type="project" value="UniProtKB-KW"/>
</dbReference>
<evidence type="ECO:0000313" key="8">
    <source>
        <dbReference type="EMBL" id="SUO04824.1"/>
    </source>
</evidence>
<dbReference type="PANTHER" id="PTHR11136">
    <property type="entry name" value="FOLYLPOLYGLUTAMATE SYNTHASE-RELATED"/>
    <property type="match status" value="1"/>
</dbReference>
<feature type="domain" description="Mur ligase central" evidence="7">
    <location>
        <begin position="42"/>
        <end position="206"/>
    </location>
</feature>
<dbReference type="Pfam" id="PF08245">
    <property type="entry name" value="Mur_ligase_M"/>
    <property type="match status" value="1"/>
</dbReference>
<dbReference type="PROSITE" id="PS01011">
    <property type="entry name" value="FOLYLPOLYGLU_SYNT_1"/>
    <property type="match status" value="1"/>
</dbReference>
<keyword evidence="5" id="KW-0067">ATP-binding</keyword>
<dbReference type="GO" id="GO:0004326">
    <property type="term" value="F:tetrahydrofolylpolyglutamate synthase activity"/>
    <property type="evidence" value="ECO:0007669"/>
    <property type="project" value="InterPro"/>
</dbReference>